<accession>A0AAN6RNJ3</accession>
<dbReference type="Proteomes" id="UP001303889">
    <property type="component" value="Unassembled WGS sequence"/>
</dbReference>
<protein>
    <recommendedName>
        <fullName evidence="3">F-box domain-containing protein</fullName>
    </recommendedName>
</protein>
<evidence type="ECO:0000313" key="2">
    <source>
        <dbReference type="Proteomes" id="UP001303889"/>
    </source>
</evidence>
<reference evidence="1" key="1">
    <citation type="journal article" date="2023" name="Mol. Phylogenet. Evol.">
        <title>Genome-scale phylogeny and comparative genomics of the fungal order Sordariales.</title>
        <authorList>
            <person name="Hensen N."/>
            <person name="Bonometti L."/>
            <person name="Westerberg I."/>
            <person name="Brannstrom I.O."/>
            <person name="Guillou S."/>
            <person name="Cros-Aarteil S."/>
            <person name="Calhoun S."/>
            <person name="Haridas S."/>
            <person name="Kuo A."/>
            <person name="Mondo S."/>
            <person name="Pangilinan J."/>
            <person name="Riley R."/>
            <person name="LaButti K."/>
            <person name="Andreopoulos B."/>
            <person name="Lipzen A."/>
            <person name="Chen C."/>
            <person name="Yan M."/>
            <person name="Daum C."/>
            <person name="Ng V."/>
            <person name="Clum A."/>
            <person name="Steindorff A."/>
            <person name="Ohm R.A."/>
            <person name="Martin F."/>
            <person name="Silar P."/>
            <person name="Natvig D.O."/>
            <person name="Lalanne C."/>
            <person name="Gautier V."/>
            <person name="Ament-Velasquez S.L."/>
            <person name="Kruys A."/>
            <person name="Hutchinson M.I."/>
            <person name="Powell A.J."/>
            <person name="Barry K."/>
            <person name="Miller A.N."/>
            <person name="Grigoriev I.V."/>
            <person name="Debuchy R."/>
            <person name="Gladieux P."/>
            <person name="Hiltunen Thoren M."/>
            <person name="Johannesson H."/>
        </authorList>
    </citation>
    <scope>NUCLEOTIDE SEQUENCE</scope>
    <source>
        <strain evidence="1">CBS 103.79</strain>
    </source>
</reference>
<evidence type="ECO:0008006" key="3">
    <source>
        <dbReference type="Google" id="ProtNLM"/>
    </source>
</evidence>
<gene>
    <name evidence="1" type="ORF">C8A05DRAFT_40066</name>
</gene>
<sequence length="69" mass="7966">MPAMLDTLPWLVLSRICDYLDDDYDDDGDEHLSRRQRRSNLHAFSLTSRQCCAAAASRRFCQVRMTVAT</sequence>
<dbReference type="EMBL" id="MU856691">
    <property type="protein sequence ID" value="KAK3896406.1"/>
    <property type="molecule type" value="Genomic_DNA"/>
</dbReference>
<dbReference type="AlphaFoldDB" id="A0AAN6RNJ3"/>
<proteinExistence type="predicted"/>
<name>A0AAN6RNJ3_9PEZI</name>
<evidence type="ECO:0000313" key="1">
    <source>
        <dbReference type="EMBL" id="KAK3896406.1"/>
    </source>
</evidence>
<feature type="non-terminal residue" evidence="1">
    <location>
        <position position="69"/>
    </location>
</feature>
<reference evidence="1" key="2">
    <citation type="submission" date="2023-05" db="EMBL/GenBank/DDBJ databases">
        <authorList>
            <consortium name="Lawrence Berkeley National Laboratory"/>
            <person name="Steindorff A."/>
            <person name="Hensen N."/>
            <person name="Bonometti L."/>
            <person name="Westerberg I."/>
            <person name="Brannstrom I.O."/>
            <person name="Guillou S."/>
            <person name="Cros-Aarteil S."/>
            <person name="Calhoun S."/>
            <person name="Haridas S."/>
            <person name="Kuo A."/>
            <person name="Mondo S."/>
            <person name="Pangilinan J."/>
            <person name="Riley R."/>
            <person name="Labutti K."/>
            <person name="Andreopoulos B."/>
            <person name="Lipzen A."/>
            <person name="Chen C."/>
            <person name="Yanf M."/>
            <person name="Daum C."/>
            <person name="Ng V."/>
            <person name="Clum A."/>
            <person name="Ohm R."/>
            <person name="Martin F."/>
            <person name="Silar P."/>
            <person name="Natvig D."/>
            <person name="Lalanne C."/>
            <person name="Gautier V."/>
            <person name="Ament-Velasquez S.L."/>
            <person name="Kruys A."/>
            <person name="Hutchinson M.I."/>
            <person name="Powell A.J."/>
            <person name="Barry K."/>
            <person name="Miller A.N."/>
            <person name="Grigoriev I.V."/>
            <person name="Debuchy R."/>
            <person name="Gladieux P."/>
            <person name="Thoren M.H."/>
            <person name="Johannesson H."/>
        </authorList>
    </citation>
    <scope>NUCLEOTIDE SEQUENCE</scope>
    <source>
        <strain evidence="1">CBS 103.79</strain>
    </source>
</reference>
<organism evidence="1 2">
    <name type="scientific">Staphylotrichum tortipilum</name>
    <dbReference type="NCBI Taxonomy" id="2831512"/>
    <lineage>
        <taxon>Eukaryota</taxon>
        <taxon>Fungi</taxon>
        <taxon>Dikarya</taxon>
        <taxon>Ascomycota</taxon>
        <taxon>Pezizomycotina</taxon>
        <taxon>Sordariomycetes</taxon>
        <taxon>Sordariomycetidae</taxon>
        <taxon>Sordariales</taxon>
        <taxon>Chaetomiaceae</taxon>
        <taxon>Staphylotrichum</taxon>
    </lineage>
</organism>
<keyword evidence="2" id="KW-1185">Reference proteome</keyword>
<comment type="caution">
    <text evidence="1">The sequence shown here is derived from an EMBL/GenBank/DDBJ whole genome shotgun (WGS) entry which is preliminary data.</text>
</comment>